<protein>
    <submittedName>
        <fullName evidence="1">Uncharacterized protein</fullName>
    </submittedName>
</protein>
<sequence>MPVNHGGALTKEFFLSYLRLLLTTRAGSIKEAEDLTIDIFFKGNLEMYGLETKLAFEQAMQEATKQDLK</sequence>
<reference evidence="2" key="1">
    <citation type="submission" date="2017-01" db="EMBL/GenBank/DDBJ databases">
        <authorList>
            <person name="Varghese N."/>
            <person name="Submissions S."/>
        </authorList>
    </citation>
    <scope>NUCLEOTIDE SEQUENCE [LARGE SCALE GENOMIC DNA]</scope>
    <source>
        <strain evidence="2">MNA4</strain>
    </source>
</reference>
<organism evidence="1 2">
    <name type="scientific">Edaphobacillus lindanitolerans</name>
    <dbReference type="NCBI Taxonomy" id="550447"/>
    <lineage>
        <taxon>Bacteria</taxon>
        <taxon>Bacillati</taxon>
        <taxon>Bacillota</taxon>
        <taxon>Bacilli</taxon>
        <taxon>Bacillales</taxon>
        <taxon>Bacillaceae</taxon>
        <taxon>Edaphobacillus</taxon>
    </lineage>
</organism>
<accession>A0A1U7PR60</accession>
<dbReference type="AlphaFoldDB" id="A0A1U7PR60"/>
<name>A0A1U7PR60_9BACI</name>
<proteinExistence type="predicted"/>
<evidence type="ECO:0000313" key="1">
    <source>
        <dbReference type="EMBL" id="SIT91830.1"/>
    </source>
</evidence>
<gene>
    <name evidence="1" type="ORF">SAMN05428946_2744</name>
</gene>
<dbReference type="EMBL" id="FTPL01000004">
    <property type="protein sequence ID" value="SIT91830.1"/>
    <property type="molecule type" value="Genomic_DNA"/>
</dbReference>
<evidence type="ECO:0000313" key="2">
    <source>
        <dbReference type="Proteomes" id="UP000187550"/>
    </source>
</evidence>
<keyword evidence="2" id="KW-1185">Reference proteome</keyword>
<dbReference type="STRING" id="550447.SAMN05428946_2744"/>
<dbReference type="Proteomes" id="UP000187550">
    <property type="component" value="Unassembled WGS sequence"/>
</dbReference>
<dbReference type="OrthoDB" id="2737810at2"/>